<name>A0A5E4MM08_9HEMI</name>
<reference evidence="1 2" key="1">
    <citation type="submission" date="2019-08" db="EMBL/GenBank/DDBJ databases">
        <authorList>
            <person name="Alioto T."/>
            <person name="Alioto T."/>
            <person name="Gomez Garrido J."/>
        </authorList>
    </citation>
    <scope>NUCLEOTIDE SEQUENCE [LARGE SCALE GENOMIC DNA]</scope>
</reference>
<protein>
    <submittedName>
        <fullName evidence="1">Uncharacterized protein</fullName>
    </submittedName>
</protein>
<evidence type="ECO:0000313" key="2">
    <source>
        <dbReference type="Proteomes" id="UP000325440"/>
    </source>
</evidence>
<gene>
    <name evidence="1" type="ORF">CINCED_3A000413</name>
</gene>
<keyword evidence="2" id="KW-1185">Reference proteome</keyword>
<sequence length="112" mass="13042">MDRFSDASQSSLGIFEAISDLSTSDQDENSVYSNDLISLEDQVSEEWPPPGRWLRIIEWNYDSICRSKKRSKSDSNISRSTEELVPKLFRQPSLSWKFKFAPTQEKIKNYDN</sequence>
<evidence type="ECO:0000313" key="1">
    <source>
        <dbReference type="EMBL" id="VVC30450.1"/>
    </source>
</evidence>
<proteinExistence type="predicted"/>
<dbReference type="AlphaFoldDB" id="A0A5E4MM08"/>
<organism evidence="1 2">
    <name type="scientific">Cinara cedri</name>
    <dbReference type="NCBI Taxonomy" id="506608"/>
    <lineage>
        <taxon>Eukaryota</taxon>
        <taxon>Metazoa</taxon>
        <taxon>Ecdysozoa</taxon>
        <taxon>Arthropoda</taxon>
        <taxon>Hexapoda</taxon>
        <taxon>Insecta</taxon>
        <taxon>Pterygota</taxon>
        <taxon>Neoptera</taxon>
        <taxon>Paraneoptera</taxon>
        <taxon>Hemiptera</taxon>
        <taxon>Sternorrhyncha</taxon>
        <taxon>Aphidomorpha</taxon>
        <taxon>Aphidoidea</taxon>
        <taxon>Aphididae</taxon>
        <taxon>Lachninae</taxon>
        <taxon>Cinara</taxon>
    </lineage>
</organism>
<accession>A0A5E4MM08</accession>
<dbReference type="Proteomes" id="UP000325440">
    <property type="component" value="Unassembled WGS sequence"/>
</dbReference>
<dbReference type="EMBL" id="CABPRJ010000517">
    <property type="protein sequence ID" value="VVC30450.1"/>
    <property type="molecule type" value="Genomic_DNA"/>
</dbReference>